<dbReference type="AlphaFoldDB" id="A0A180H213"/>
<reference evidence="3" key="4">
    <citation type="submission" date="2025-05" db="UniProtKB">
        <authorList>
            <consortium name="EnsemblFungi"/>
        </authorList>
    </citation>
    <scope>IDENTIFICATION</scope>
    <source>
        <strain evidence="3">isolate 1-1 / race 1 (BBBD)</strain>
    </source>
</reference>
<reference evidence="2" key="2">
    <citation type="submission" date="2016-05" db="EMBL/GenBank/DDBJ databases">
        <title>Comparative analysis highlights variable genome content of wheat rusts and divergence of the mating loci.</title>
        <authorList>
            <person name="Cuomo C.A."/>
            <person name="Bakkeren G."/>
            <person name="Szabo L."/>
            <person name="Khalil H."/>
            <person name="Joly D."/>
            <person name="Goldberg J."/>
            <person name="Young S."/>
            <person name="Zeng Q."/>
            <person name="Fellers J."/>
        </authorList>
    </citation>
    <scope>NUCLEOTIDE SEQUENCE [LARGE SCALE GENOMIC DNA]</scope>
    <source>
        <strain evidence="2">1-1 BBBD Race 1</strain>
    </source>
</reference>
<evidence type="ECO:0000313" key="2">
    <source>
        <dbReference type="EMBL" id="OAV98821.1"/>
    </source>
</evidence>
<dbReference type="VEuPathDB" id="FungiDB:PTTG_25524"/>
<evidence type="ECO:0000313" key="4">
    <source>
        <dbReference type="Proteomes" id="UP000005240"/>
    </source>
</evidence>
<evidence type="ECO:0000256" key="1">
    <source>
        <dbReference type="SAM" id="MobiDB-lite"/>
    </source>
</evidence>
<dbReference type="EMBL" id="ADAS02000005">
    <property type="protein sequence ID" value="OAV98821.1"/>
    <property type="molecule type" value="Genomic_DNA"/>
</dbReference>
<dbReference type="Proteomes" id="UP000005240">
    <property type="component" value="Unassembled WGS sequence"/>
</dbReference>
<accession>A0A180H213</accession>
<feature type="region of interest" description="Disordered" evidence="1">
    <location>
        <begin position="76"/>
        <end position="110"/>
    </location>
</feature>
<evidence type="ECO:0000313" key="3">
    <source>
        <dbReference type="EnsemblFungi" id="PTTG_25524-t43_1-p1"/>
    </source>
</evidence>
<gene>
    <name evidence="2" type="ORF">PTTG_25524</name>
</gene>
<keyword evidence="4" id="KW-1185">Reference proteome</keyword>
<sequence>MKAIPEVETTRALHIIFRHQCACEEPSYQRFLRRESKKNVYLTSESKIDSLKQMVRRDYAVRGTVDHPRLWTLRSRDDSALQKNLGTPPVPRSDSQDQLPPRPLAEAAEDEASALRLNQLVDELDLAFRTT</sequence>
<reference evidence="3 4" key="3">
    <citation type="journal article" date="2017" name="G3 (Bethesda)">
        <title>Comparative analysis highlights variable genome content of wheat rusts and divergence of the mating loci.</title>
        <authorList>
            <person name="Cuomo C.A."/>
            <person name="Bakkeren G."/>
            <person name="Khalil H.B."/>
            <person name="Panwar V."/>
            <person name="Joly D."/>
            <person name="Linning R."/>
            <person name="Sakthikumar S."/>
            <person name="Song X."/>
            <person name="Adiconis X."/>
            <person name="Fan L."/>
            <person name="Goldberg J.M."/>
            <person name="Levin J.Z."/>
            <person name="Young S."/>
            <person name="Zeng Q."/>
            <person name="Anikster Y."/>
            <person name="Bruce M."/>
            <person name="Wang M."/>
            <person name="Yin C."/>
            <person name="McCallum B."/>
            <person name="Szabo L.J."/>
            <person name="Hulbert S."/>
            <person name="Chen X."/>
            <person name="Fellers J.P."/>
        </authorList>
    </citation>
    <scope>NUCLEOTIDE SEQUENCE</scope>
    <source>
        <strain evidence="4">Isolate 1-1 / race 1 (BBBD)</strain>
        <strain evidence="3">isolate 1-1 / race 1 (BBBD)</strain>
    </source>
</reference>
<name>A0A180H213_PUCT1</name>
<dbReference type="OrthoDB" id="2495276at2759"/>
<protein>
    <submittedName>
        <fullName evidence="2 3">Uncharacterized protein</fullName>
    </submittedName>
</protein>
<dbReference type="EnsemblFungi" id="PTTG_25524-t43_1">
    <property type="protein sequence ID" value="PTTG_25524-t43_1-p1"/>
    <property type="gene ID" value="PTTG_25524"/>
</dbReference>
<proteinExistence type="predicted"/>
<organism evidence="2">
    <name type="scientific">Puccinia triticina (isolate 1-1 / race 1 (BBBD))</name>
    <name type="common">Brown leaf rust fungus</name>
    <dbReference type="NCBI Taxonomy" id="630390"/>
    <lineage>
        <taxon>Eukaryota</taxon>
        <taxon>Fungi</taxon>
        <taxon>Dikarya</taxon>
        <taxon>Basidiomycota</taxon>
        <taxon>Pucciniomycotina</taxon>
        <taxon>Pucciniomycetes</taxon>
        <taxon>Pucciniales</taxon>
        <taxon>Pucciniaceae</taxon>
        <taxon>Puccinia</taxon>
    </lineage>
</organism>
<reference evidence="2" key="1">
    <citation type="submission" date="2009-11" db="EMBL/GenBank/DDBJ databases">
        <authorList>
            <consortium name="The Broad Institute Genome Sequencing Platform"/>
            <person name="Ward D."/>
            <person name="Feldgarden M."/>
            <person name="Earl A."/>
            <person name="Young S.K."/>
            <person name="Zeng Q."/>
            <person name="Koehrsen M."/>
            <person name="Alvarado L."/>
            <person name="Berlin A."/>
            <person name="Bochicchio J."/>
            <person name="Borenstein D."/>
            <person name="Chapman S.B."/>
            <person name="Chen Z."/>
            <person name="Engels R."/>
            <person name="Freedman E."/>
            <person name="Gellesch M."/>
            <person name="Goldberg J."/>
            <person name="Griggs A."/>
            <person name="Gujja S."/>
            <person name="Heilman E."/>
            <person name="Heiman D."/>
            <person name="Hepburn T."/>
            <person name="Howarth C."/>
            <person name="Jen D."/>
            <person name="Larson L."/>
            <person name="Lewis B."/>
            <person name="Mehta T."/>
            <person name="Park D."/>
            <person name="Pearson M."/>
            <person name="Roberts A."/>
            <person name="Saif S."/>
            <person name="Shea T."/>
            <person name="Shenoy N."/>
            <person name="Sisk P."/>
            <person name="Stolte C."/>
            <person name="Sykes S."/>
            <person name="Thomson T."/>
            <person name="Walk T."/>
            <person name="White J."/>
            <person name="Yandava C."/>
            <person name="Izard J."/>
            <person name="Baranova O.V."/>
            <person name="Blanton J.M."/>
            <person name="Tanner A.C."/>
            <person name="Dewhirst F.E."/>
            <person name="Haas B."/>
            <person name="Nusbaum C."/>
            <person name="Birren B."/>
        </authorList>
    </citation>
    <scope>NUCLEOTIDE SEQUENCE [LARGE SCALE GENOMIC DNA]</scope>
    <source>
        <strain evidence="2">1-1 BBBD Race 1</strain>
    </source>
</reference>